<dbReference type="KEGG" id="rsin:B6N60_02740"/>
<dbReference type="Proteomes" id="UP000683511">
    <property type="component" value="Chromosome"/>
</dbReference>
<sequence length="46" mass="4895">MNKRNVGINTKKTQNSGSSVPSSTSMLDGSNYGYISQKTAMATHTT</sequence>
<evidence type="ECO:0000313" key="3">
    <source>
        <dbReference type="Proteomes" id="UP000683511"/>
    </source>
</evidence>
<reference evidence="2" key="1">
    <citation type="submission" date="2017-04" db="EMBL/GenBank/DDBJ databases">
        <title>Genome deletions in a multicellular cyanobacterial endosymbiont for morphological adaptation in marine diatoms.</title>
        <authorList>
            <person name="Wang Y."/>
            <person name="Gao H."/>
            <person name="Li R."/>
            <person name="Xu X."/>
        </authorList>
    </citation>
    <scope>NUCLEOTIDE SEQUENCE</scope>
    <source>
        <strain evidence="2">FACHB 800</strain>
    </source>
</reference>
<proteinExistence type="predicted"/>
<dbReference type="EMBL" id="CP021056">
    <property type="protein sequence ID" value="QXE24037.1"/>
    <property type="molecule type" value="Genomic_DNA"/>
</dbReference>
<accession>A0A975T8D2</accession>
<evidence type="ECO:0000256" key="1">
    <source>
        <dbReference type="SAM" id="MobiDB-lite"/>
    </source>
</evidence>
<keyword evidence="3" id="KW-1185">Reference proteome</keyword>
<feature type="compositionally biased region" description="Polar residues" evidence="1">
    <location>
        <begin position="7"/>
        <end position="31"/>
    </location>
</feature>
<feature type="region of interest" description="Disordered" evidence="1">
    <location>
        <begin position="1"/>
        <end position="31"/>
    </location>
</feature>
<dbReference type="AlphaFoldDB" id="A0A975T8D2"/>
<name>A0A975T8D2_9NOST</name>
<organism evidence="2 3">
    <name type="scientific">Richelia sinica FACHB-800</name>
    <dbReference type="NCBI Taxonomy" id="1357546"/>
    <lineage>
        <taxon>Bacteria</taxon>
        <taxon>Bacillati</taxon>
        <taxon>Cyanobacteriota</taxon>
        <taxon>Cyanophyceae</taxon>
        <taxon>Nostocales</taxon>
        <taxon>Nostocaceae</taxon>
        <taxon>Richelia</taxon>
    </lineage>
</organism>
<dbReference type="RefSeq" id="WP_190608507.1">
    <property type="nucleotide sequence ID" value="NZ_CP021056.1"/>
</dbReference>
<evidence type="ECO:0000313" key="2">
    <source>
        <dbReference type="EMBL" id="QXE24037.1"/>
    </source>
</evidence>
<gene>
    <name evidence="2" type="ORF">B6N60_02740</name>
</gene>
<protein>
    <submittedName>
        <fullName evidence="2">Uncharacterized protein</fullName>
    </submittedName>
</protein>